<feature type="compositionally biased region" description="Basic and acidic residues" evidence="1">
    <location>
        <begin position="52"/>
        <end position="83"/>
    </location>
</feature>
<evidence type="ECO:0000313" key="2">
    <source>
        <dbReference type="EMBL" id="CAH3184465.1"/>
    </source>
</evidence>
<gene>
    <name evidence="2" type="ORF">PLOB_00030252</name>
</gene>
<comment type="caution">
    <text evidence="2">The sequence shown here is derived from an EMBL/GenBank/DDBJ whole genome shotgun (WGS) entry which is preliminary data.</text>
</comment>
<feature type="non-terminal residue" evidence="2">
    <location>
        <position position="246"/>
    </location>
</feature>
<evidence type="ECO:0000313" key="3">
    <source>
        <dbReference type="Proteomes" id="UP001159405"/>
    </source>
</evidence>
<reference evidence="2 3" key="1">
    <citation type="submission" date="2022-05" db="EMBL/GenBank/DDBJ databases">
        <authorList>
            <consortium name="Genoscope - CEA"/>
            <person name="William W."/>
        </authorList>
    </citation>
    <scope>NUCLEOTIDE SEQUENCE [LARGE SCALE GENOMIC DNA]</scope>
</reference>
<dbReference type="Proteomes" id="UP001159405">
    <property type="component" value="Unassembled WGS sequence"/>
</dbReference>
<accession>A0ABN8S090</accession>
<protein>
    <recommendedName>
        <fullName evidence="4">Cdk-activating kinase assembly factor MAT1 centre domain-containing protein</fullName>
    </recommendedName>
</protein>
<evidence type="ECO:0000256" key="1">
    <source>
        <dbReference type="SAM" id="MobiDB-lite"/>
    </source>
</evidence>
<sequence length="246" mass="29001">VRTQYDKLIKDFVKKEREEKKATGIDADYDELDQLLNDTYERASDAAADLARQAEEKEKAACDEKQQAEDIRTQAMERQEKKQPNKRKSTALKELLEEGRKSKNDIEMKRIALEEPRLQVDKERHTFFENVVTKQQQQQALLLNQQTQAQEQQQQMMKMHLENQQQQQVFQQQQQKAMADKHNPSILSHFFRQIGLNQIWRSFCAISGLLIYPAIQTPAEFLLHLKCLLHKLQGLELLRTRCRRTP</sequence>
<keyword evidence="3" id="KW-1185">Reference proteome</keyword>
<dbReference type="EMBL" id="CALNXK010000388">
    <property type="protein sequence ID" value="CAH3184465.1"/>
    <property type="molecule type" value="Genomic_DNA"/>
</dbReference>
<organism evidence="2 3">
    <name type="scientific">Porites lobata</name>
    <dbReference type="NCBI Taxonomy" id="104759"/>
    <lineage>
        <taxon>Eukaryota</taxon>
        <taxon>Metazoa</taxon>
        <taxon>Cnidaria</taxon>
        <taxon>Anthozoa</taxon>
        <taxon>Hexacorallia</taxon>
        <taxon>Scleractinia</taxon>
        <taxon>Fungiina</taxon>
        <taxon>Poritidae</taxon>
        <taxon>Porites</taxon>
    </lineage>
</organism>
<proteinExistence type="predicted"/>
<evidence type="ECO:0008006" key="4">
    <source>
        <dbReference type="Google" id="ProtNLM"/>
    </source>
</evidence>
<name>A0ABN8S090_9CNID</name>
<feature type="region of interest" description="Disordered" evidence="1">
    <location>
        <begin position="46"/>
        <end position="98"/>
    </location>
</feature>
<feature type="non-terminal residue" evidence="2">
    <location>
        <position position="1"/>
    </location>
</feature>